<sequence length="316" mass="35663">MVDNLNFLLMAWGAKDTSVPSVEFPKYIGIAPIKILAVNPTEKERCAIFGTEPTGKEPEYVTEVDYNEKKIRRARICFVIKTVKEVCGVDLTTTVNFFVSNKKFMSKNGEKLMVMDNYGRDCWVTKEQFANKTVPEFRVGRFGKDYHAAFEGERELVGFMRAYLNVDDPEVYDNNTGSFVERADLTSAEGTLENIANYFNGDFSELKGLLTIFPDNTFKALFGVRHTDDNKDYQDVFTKLFVKNNVTHARTEKLFQKALDDMLAYSSGHTDYEICPIKEAPKPQPADISAPKTTAQPASAVDDLPFGDDNNPWGDL</sequence>
<dbReference type="EMBL" id="BK016184">
    <property type="protein sequence ID" value="DAG00932.1"/>
    <property type="molecule type" value="Genomic_DNA"/>
</dbReference>
<protein>
    <submittedName>
        <fullName evidence="2">Uncharacterized protein</fullName>
    </submittedName>
</protein>
<proteinExistence type="predicted"/>
<reference evidence="2" key="1">
    <citation type="journal article" date="2021" name="Proc. Natl. Acad. Sci. U.S.A.">
        <title>A Catalog of Tens of Thousands of Viruses from Human Metagenomes Reveals Hidden Associations with Chronic Diseases.</title>
        <authorList>
            <person name="Tisza M.J."/>
            <person name="Buck C.B."/>
        </authorList>
    </citation>
    <scope>NUCLEOTIDE SEQUENCE</scope>
    <source>
        <strain evidence="2">CtelJ1</strain>
    </source>
</reference>
<feature type="region of interest" description="Disordered" evidence="1">
    <location>
        <begin position="277"/>
        <end position="316"/>
    </location>
</feature>
<evidence type="ECO:0000256" key="1">
    <source>
        <dbReference type="SAM" id="MobiDB-lite"/>
    </source>
</evidence>
<name>A0A8S5V2L0_9CAUD</name>
<evidence type="ECO:0000313" key="2">
    <source>
        <dbReference type="EMBL" id="DAG00932.1"/>
    </source>
</evidence>
<organism evidence="2">
    <name type="scientific">CrAss-like virus sp. ctelJ1</name>
    <dbReference type="NCBI Taxonomy" id="2825838"/>
    <lineage>
        <taxon>Viruses</taxon>
        <taxon>Duplodnaviria</taxon>
        <taxon>Heunggongvirae</taxon>
        <taxon>Uroviricota</taxon>
        <taxon>Caudoviricetes</taxon>
        <taxon>Crassvirales</taxon>
    </lineage>
</organism>
<accession>A0A8S5V2L0</accession>